<name>A0ABU3LFQ8_9FLAO</name>
<reference evidence="2 3" key="1">
    <citation type="submission" date="2023-09" db="EMBL/GenBank/DDBJ databases">
        <title>Novel taxa isolated from Blanes Bay.</title>
        <authorList>
            <person name="Rey-Velasco X."/>
            <person name="Lucena T."/>
        </authorList>
    </citation>
    <scope>NUCLEOTIDE SEQUENCE [LARGE SCALE GENOMIC DNA]</scope>
    <source>
        <strain evidence="2 3">S356</strain>
    </source>
</reference>
<keyword evidence="3" id="KW-1185">Reference proteome</keyword>
<dbReference type="PROSITE" id="PS51186">
    <property type="entry name" value="GNAT"/>
    <property type="match status" value="1"/>
</dbReference>
<dbReference type="Gene3D" id="3.40.630.30">
    <property type="match status" value="1"/>
</dbReference>
<evidence type="ECO:0000313" key="2">
    <source>
        <dbReference type="EMBL" id="MDT7832111.1"/>
    </source>
</evidence>
<proteinExistence type="predicted"/>
<dbReference type="InterPro" id="IPR016181">
    <property type="entry name" value="Acyl_CoA_acyltransferase"/>
</dbReference>
<evidence type="ECO:0000259" key="1">
    <source>
        <dbReference type="PROSITE" id="PS51186"/>
    </source>
</evidence>
<dbReference type="InterPro" id="IPR051531">
    <property type="entry name" value="N-acetyltransferase"/>
</dbReference>
<dbReference type="Proteomes" id="UP001257277">
    <property type="component" value="Unassembled WGS sequence"/>
</dbReference>
<dbReference type="InterPro" id="IPR000182">
    <property type="entry name" value="GNAT_dom"/>
</dbReference>
<feature type="domain" description="N-acetyltransferase" evidence="1">
    <location>
        <begin position="12"/>
        <end position="172"/>
    </location>
</feature>
<gene>
    <name evidence="2" type="ORF">RQM59_06945</name>
</gene>
<dbReference type="Pfam" id="PF13302">
    <property type="entry name" value="Acetyltransf_3"/>
    <property type="match status" value="1"/>
</dbReference>
<dbReference type="RefSeq" id="WP_349241362.1">
    <property type="nucleotide sequence ID" value="NZ_JAVTTO010000002.1"/>
</dbReference>
<dbReference type="SUPFAM" id="SSF55729">
    <property type="entry name" value="Acyl-CoA N-acyltransferases (Nat)"/>
    <property type="match status" value="1"/>
</dbReference>
<dbReference type="PANTHER" id="PTHR43792">
    <property type="entry name" value="GNAT FAMILY, PUTATIVE (AFU_ORTHOLOGUE AFUA_3G00765)-RELATED-RELATED"/>
    <property type="match status" value="1"/>
</dbReference>
<dbReference type="PANTHER" id="PTHR43792:SF1">
    <property type="entry name" value="N-ACETYLTRANSFERASE DOMAIN-CONTAINING PROTEIN"/>
    <property type="match status" value="1"/>
</dbReference>
<comment type="caution">
    <text evidence="2">The sequence shown here is derived from an EMBL/GenBank/DDBJ whole genome shotgun (WGS) entry which is preliminary data.</text>
</comment>
<evidence type="ECO:0000313" key="3">
    <source>
        <dbReference type="Proteomes" id="UP001257277"/>
    </source>
</evidence>
<accession>A0ABU3LFQ8</accession>
<dbReference type="EMBL" id="JAVTTO010000002">
    <property type="protein sequence ID" value="MDT7832111.1"/>
    <property type="molecule type" value="Genomic_DNA"/>
</dbReference>
<sequence>MSKEYVFTSDRLGFRTWEASDVIKMFEISSDPKVMQHFPSTQSKEYTANFIKKMQDQFNKNGFCYFAVEILETGHFIGFIGCCEQTYEIDFNPSVDIGWRLHKNFWGKGYATEGAKACLEYMFNVLKLKKIVSVATKENTPSIGVMKKIGMHKIKEFTHPLLRDFPEYQNCVLYELKS</sequence>
<protein>
    <submittedName>
        <fullName evidence="2">GNAT family N-acetyltransferase</fullName>
    </submittedName>
</protein>
<organism evidence="2 3">
    <name type="scientific">Asprobacillus argus</name>
    <dbReference type="NCBI Taxonomy" id="3076534"/>
    <lineage>
        <taxon>Bacteria</taxon>
        <taxon>Pseudomonadati</taxon>
        <taxon>Bacteroidota</taxon>
        <taxon>Flavobacteriia</taxon>
        <taxon>Flavobacteriales</taxon>
        <taxon>Flavobacteriaceae</taxon>
        <taxon>Asprobacillus</taxon>
    </lineage>
</organism>